<comment type="caution">
    <text evidence="2">The sequence shown here is derived from an EMBL/GenBank/DDBJ whole genome shotgun (WGS) entry which is preliminary data.</text>
</comment>
<evidence type="ECO:0000313" key="3">
    <source>
        <dbReference type="Proteomes" id="UP001281130"/>
    </source>
</evidence>
<dbReference type="SUPFAM" id="SSF50692">
    <property type="entry name" value="ADC-like"/>
    <property type="match status" value="1"/>
</dbReference>
<dbReference type="InterPro" id="IPR006657">
    <property type="entry name" value="MoPterin_dinucl-bd_dom"/>
</dbReference>
<evidence type="ECO:0000313" key="2">
    <source>
        <dbReference type="EMBL" id="MDX5892502.1"/>
    </source>
</evidence>
<dbReference type="Proteomes" id="UP001281130">
    <property type="component" value="Unassembled WGS sequence"/>
</dbReference>
<dbReference type="InterPro" id="IPR050612">
    <property type="entry name" value="Prok_Mopterin_Oxidored"/>
</dbReference>
<dbReference type="GO" id="GO:0043546">
    <property type="term" value="F:molybdopterin cofactor binding"/>
    <property type="evidence" value="ECO:0007669"/>
    <property type="project" value="InterPro"/>
</dbReference>
<dbReference type="PANTHER" id="PTHR43742:SF2">
    <property type="entry name" value="ASSIMILATORY NITRATE REDUCTASE CATALYTIC SUBUNIT"/>
    <property type="match status" value="1"/>
</dbReference>
<dbReference type="EMBL" id="JAWXXX010000001">
    <property type="protein sequence ID" value="MDX5892502.1"/>
    <property type="molecule type" value="Genomic_DNA"/>
</dbReference>
<feature type="domain" description="Molybdopterin dinucleotide-binding" evidence="1">
    <location>
        <begin position="34"/>
        <end position="140"/>
    </location>
</feature>
<dbReference type="PANTHER" id="PTHR43742">
    <property type="entry name" value="TRIMETHYLAMINE-N-OXIDE REDUCTASE"/>
    <property type="match status" value="1"/>
</dbReference>
<proteinExistence type="predicted"/>
<dbReference type="Pfam" id="PF01568">
    <property type="entry name" value="Molydop_binding"/>
    <property type="match status" value="1"/>
</dbReference>
<dbReference type="AlphaFoldDB" id="A0AB35T1J0"/>
<organism evidence="2 3">
    <name type="scientific">Rubrobacter radiotolerans</name>
    <name type="common">Arthrobacter radiotolerans</name>
    <dbReference type="NCBI Taxonomy" id="42256"/>
    <lineage>
        <taxon>Bacteria</taxon>
        <taxon>Bacillati</taxon>
        <taxon>Actinomycetota</taxon>
        <taxon>Rubrobacteria</taxon>
        <taxon>Rubrobacterales</taxon>
        <taxon>Rubrobacteraceae</taxon>
        <taxon>Rubrobacter</taxon>
    </lineage>
</organism>
<dbReference type="Gene3D" id="2.40.40.20">
    <property type="match status" value="1"/>
</dbReference>
<accession>A0AB35T1J0</accession>
<gene>
    <name evidence="2" type="ORF">SIL72_00535</name>
</gene>
<reference evidence="2" key="1">
    <citation type="submission" date="2023-11" db="EMBL/GenBank/DDBJ databases">
        <title>MicrobeMod: A computational toolkit for identifying prokaryotic methylation and restriction-modification with nanopore sequencing.</title>
        <authorList>
            <person name="Crits-Christoph A."/>
            <person name="Kang S.C."/>
            <person name="Lee H."/>
            <person name="Ostrov N."/>
        </authorList>
    </citation>
    <scope>NUCLEOTIDE SEQUENCE</scope>
    <source>
        <strain evidence="2">ATCC 51242</strain>
    </source>
</reference>
<name>A0AB35T1J0_RUBRA</name>
<dbReference type="GO" id="GO:0016491">
    <property type="term" value="F:oxidoreductase activity"/>
    <property type="evidence" value="ECO:0007669"/>
    <property type="project" value="InterPro"/>
</dbReference>
<evidence type="ECO:0000259" key="1">
    <source>
        <dbReference type="Pfam" id="PF01568"/>
    </source>
</evidence>
<protein>
    <submittedName>
        <fullName evidence="2">Molybdopterin dinucleotide binding domain-containing protein</fullName>
    </submittedName>
</protein>
<sequence>MHAHLWSGEVKKRARFFPVDHEGPAEETDEEYPLRLTTGRKLAFYNTGTMTRNYKKVKDDEEMLEIHPEDAARFGIEDGDLVKVSSRRGKVPGIKARVTDRVQPGLVFTTFHFPDEAPINQLTINFIDPRSGTAELKSCAVKVEKA</sequence>
<dbReference type="InterPro" id="IPR009010">
    <property type="entry name" value="Asp_de-COase-like_dom_sf"/>
</dbReference>